<protein>
    <submittedName>
        <fullName evidence="1">Uncharacterized protein</fullName>
    </submittedName>
</protein>
<dbReference type="EMBL" id="JAVIJP010000018">
    <property type="protein sequence ID" value="KAL3639519.1"/>
    <property type="molecule type" value="Genomic_DNA"/>
</dbReference>
<dbReference type="Proteomes" id="UP001632038">
    <property type="component" value="Unassembled WGS sequence"/>
</dbReference>
<name>A0ABD3DEK6_9LAMI</name>
<evidence type="ECO:0000313" key="1">
    <source>
        <dbReference type="EMBL" id="KAL3639519.1"/>
    </source>
</evidence>
<accession>A0ABD3DEK6</accession>
<organism evidence="1 2">
    <name type="scientific">Castilleja foliolosa</name>
    <dbReference type="NCBI Taxonomy" id="1961234"/>
    <lineage>
        <taxon>Eukaryota</taxon>
        <taxon>Viridiplantae</taxon>
        <taxon>Streptophyta</taxon>
        <taxon>Embryophyta</taxon>
        <taxon>Tracheophyta</taxon>
        <taxon>Spermatophyta</taxon>
        <taxon>Magnoliopsida</taxon>
        <taxon>eudicotyledons</taxon>
        <taxon>Gunneridae</taxon>
        <taxon>Pentapetalae</taxon>
        <taxon>asterids</taxon>
        <taxon>lamiids</taxon>
        <taxon>Lamiales</taxon>
        <taxon>Orobanchaceae</taxon>
        <taxon>Pedicularideae</taxon>
        <taxon>Castillejinae</taxon>
        <taxon>Castilleja</taxon>
    </lineage>
</organism>
<keyword evidence="2" id="KW-1185">Reference proteome</keyword>
<reference evidence="2" key="1">
    <citation type="journal article" date="2024" name="IScience">
        <title>Strigolactones Initiate the Formation of Haustorium-like Structures in Castilleja.</title>
        <authorList>
            <person name="Buerger M."/>
            <person name="Peterson D."/>
            <person name="Chory J."/>
        </authorList>
    </citation>
    <scope>NUCLEOTIDE SEQUENCE [LARGE SCALE GENOMIC DNA]</scope>
</reference>
<comment type="caution">
    <text evidence="1">The sequence shown here is derived from an EMBL/GenBank/DDBJ whole genome shotgun (WGS) entry which is preliminary data.</text>
</comment>
<proteinExistence type="predicted"/>
<dbReference type="AlphaFoldDB" id="A0ABD3DEK6"/>
<sequence>MSPKFQIRFSFTAPEKSIELTAPHRKKLVHSTISVSWYSQSIMVYLEFNHRRQTSIAGSFSVESDSTKLSQKVSCGILYSVDQVKLCELGFVLPRSISEIWVIDFALKSPSSNGGVSFKAEIRDPPVDAVSDSQINSFHLSRLGINGVHSTPKAENRSHLFGLESGVEQLDLISNKFDNVVG</sequence>
<evidence type="ECO:0000313" key="2">
    <source>
        <dbReference type="Proteomes" id="UP001632038"/>
    </source>
</evidence>
<gene>
    <name evidence="1" type="ORF">CASFOL_017426</name>
</gene>